<organism evidence="4 5">
    <name type="scientific">Microvenator marinus</name>
    <dbReference type="NCBI Taxonomy" id="2600177"/>
    <lineage>
        <taxon>Bacteria</taxon>
        <taxon>Deltaproteobacteria</taxon>
        <taxon>Bradymonadales</taxon>
        <taxon>Microvenatoraceae</taxon>
        <taxon>Microvenator</taxon>
    </lineage>
</organism>
<dbReference type="SMART" id="SM00267">
    <property type="entry name" value="GGDEF"/>
    <property type="match status" value="1"/>
</dbReference>
<proteinExistence type="predicted"/>
<dbReference type="KEGG" id="bbae:FRD01_20120"/>
<dbReference type="PANTHER" id="PTHR45138:SF9">
    <property type="entry name" value="DIGUANYLATE CYCLASE DGCM-RELATED"/>
    <property type="match status" value="1"/>
</dbReference>
<dbReference type="InterPro" id="IPR000160">
    <property type="entry name" value="GGDEF_dom"/>
</dbReference>
<evidence type="ECO:0000256" key="1">
    <source>
        <dbReference type="PROSITE-ProRule" id="PRU00169"/>
    </source>
</evidence>
<dbReference type="InterPro" id="IPR050469">
    <property type="entry name" value="Diguanylate_Cyclase"/>
</dbReference>
<protein>
    <submittedName>
        <fullName evidence="4">Diguanylate cyclase</fullName>
    </submittedName>
</protein>
<dbReference type="InterPro" id="IPR011006">
    <property type="entry name" value="CheY-like_superfamily"/>
</dbReference>
<feature type="domain" description="GGDEF" evidence="3">
    <location>
        <begin position="519"/>
        <end position="650"/>
    </location>
</feature>
<dbReference type="PROSITE" id="PS50110">
    <property type="entry name" value="RESPONSE_REGULATORY"/>
    <property type="match status" value="1"/>
</dbReference>
<dbReference type="Gene3D" id="3.40.50.2300">
    <property type="match status" value="2"/>
</dbReference>
<evidence type="ECO:0000313" key="4">
    <source>
        <dbReference type="EMBL" id="QED29499.1"/>
    </source>
</evidence>
<evidence type="ECO:0000313" key="5">
    <source>
        <dbReference type="Proteomes" id="UP000321595"/>
    </source>
</evidence>
<dbReference type="Pfam" id="PF00072">
    <property type="entry name" value="Response_reg"/>
    <property type="match status" value="1"/>
</dbReference>
<dbReference type="SMART" id="SM00448">
    <property type="entry name" value="REC"/>
    <property type="match status" value="1"/>
</dbReference>
<reference evidence="4 5" key="1">
    <citation type="submission" date="2019-08" db="EMBL/GenBank/DDBJ databases">
        <authorList>
            <person name="Liang Q."/>
        </authorList>
    </citation>
    <scope>NUCLEOTIDE SEQUENCE [LARGE SCALE GENOMIC DNA]</scope>
    <source>
        <strain evidence="4 5">V1718</strain>
    </source>
</reference>
<evidence type="ECO:0000259" key="2">
    <source>
        <dbReference type="PROSITE" id="PS50110"/>
    </source>
</evidence>
<gene>
    <name evidence="4" type="ORF">FRD01_20120</name>
</gene>
<dbReference type="InterPro" id="IPR001789">
    <property type="entry name" value="Sig_transdc_resp-reg_receiver"/>
</dbReference>
<dbReference type="OrthoDB" id="9778432at2"/>
<dbReference type="PANTHER" id="PTHR45138">
    <property type="entry name" value="REGULATORY COMPONENTS OF SENSORY TRANSDUCTION SYSTEM"/>
    <property type="match status" value="1"/>
</dbReference>
<evidence type="ECO:0000259" key="3">
    <source>
        <dbReference type="PROSITE" id="PS50887"/>
    </source>
</evidence>
<dbReference type="NCBIfam" id="TIGR00254">
    <property type="entry name" value="GGDEF"/>
    <property type="match status" value="1"/>
</dbReference>
<sequence length="650" mass="73204">MTNVVLVDSDRFSRGIFERILSHRGYKVSTYDSTSRVPAHCVTDECLCVVDSNEESLEWLKERRATGWRGRIVLLSSVFEPLAEPLSAMATLVIQKPVSPLEFAVQVDSLRTSALEESSDTELGLDSVVLEASKTVEDGLTELEELLHRSRRDPLLLDTLRDRAQMLQILTRQSGLDLVSSSLARLEQGAAAARDGRLNPHVWAELRDVLDTAIIEARREQIEHVPPPKSRHVSNLVVVTEDECMVADIEKWSAENLIGVIRASEDDFLDVLRDPQVDGVLMDASRPRAFELTREARERQRTQDVPVTLLMPQNMASQTGAMEFRVEAAHVGAERILEKPMERNEFLESARFMTGLRRAAKPHVLLVEDDPHSVSEIRSYLESIGMAVSVRESAAKIVQDLGLLDPDVLIVSATLPGVNGLDACRIVRATPRFHDLPVIAISTQGGTRARVAGFRAGVDDFLTKPIARDELHARLAIRIERMRRHRERADVDLLTGLLTRRAFLEQVSLRISESRRKRREFALCIIDLDRFKEVNDVHGHLVGDKVLAQLGRLLKNRFRHEDLRCRWGGEEFAILLVDEGAVTARQVVHRVLEEFREITFHGDTGEEFHSTFSGGIAEFDTDSDQFEGLMRVADERLYQAKLAGRNRIAI</sequence>
<dbReference type="InterPro" id="IPR029787">
    <property type="entry name" value="Nucleotide_cyclase"/>
</dbReference>
<comment type="caution">
    <text evidence="1">Lacks conserved residue(s) required for the propagation of feature annotation.</text>
</comment>
<dbReference type="GO" id="GO:0000160">
    <property type="term" value="P:phosphorelay signal transduction system"/>
    <property type="evidence" value="ECO:0007669"/>
    <property type="project" value="InterPro"/>
</dbReference>
<dbReference type="InterPro" id="IPR043128">
    <property type="entry name" value="Rev_trsase/Diguanyl_cyclase"/>
</dbReference>
<dbReference type="PROSITE" id="PS50887">
    <property type="entry name" value="GGDEF"/>
    <property type="match status" value="1"/>
</dbReference>
<dbReference type="RefSeq" id="WP_146962732.1">
    <property type="nucleotide sequence ID" value="NZ_CP042467.1"/>
</dbReference>
<dbReference type="Proteomes" id="UP000321595">
    <property type="component" value="Chromosome"/>
</dbReference>
<dbReference type="SUPFAM" id="SSF52172">
    <property type="entry name" value="CheY-like"/>
    <property type="match status" value="3"/>
</dbReference>
<keyword evidence="5" id="KW-1185">Reference proteome</keyword>
<accession>A0A5B8Y1F4</accession>
<dbReference type="EMBL" id="CP042467">
    <property type="protein sequence ID" value="QED29499.1"/>
    <property type="molecule type" value="Genomic_DNA"/>
</dbReference>
<dbReference type="Gene3D" id="3.30.70.270">
    <property type="match status" value="1"/>
</dbReference>
<dbReference type="CDD" id="cd01949">
    <property type="entry name" value="GGDEF"/>
    <property type="match status" value="1"/>
</dbReference>
<name>A0A5B8Y1F4_9DELT</name>
<dbReference type="AlphaFoldDB" id="A0A5B8Y1F4"/>
<feature type="domain" description="Response regulatory" evidence="2">
    <location>
        <begin position="363"/>
        <end position="479"/>
    </location>
</feature>
<dbReference type="FunFam" id="3.30.70.270:FF:000001">
    <property type="entry name" value="Diguanylate cyclase domain protein"/>
    <property type="match status" value="1"/>
</dbReference>
<dbReference type="GO" id="GO:0052621">
    <property type="term" value="F:diguanylate cyclase activity"/>
    <property type="evidence" value="ECO:0007669"/>
    <property type="project" value="TreeGrafter"/>
</dbReference>
<dbReference type="SUPFAM" id="SSF55073">
    <property type="entry name" value="Nucleotide cyclase"/>
    <property type="match status" value="1"/>
</dbReference>
<dbReference type="CDD" id="cd00156">
    <property type="entry name" value="REC"/>
    <property type="match status" value="1"/>
</dbReference>
<dbReference type="Pfam" id="PF00990">
    <property type="entry name" value="GGDEF"/>
    <property type="match status" value="1"/>
</dbReference>